<protein>
    <submittedName>
        <fullName evidence="2">Uncharacterized protein</fullName>
    </submittedName>
</protein>
<sequence length="142" mass="15091">MPKNPAPPRATLERPKRRYHPRAQRDAEILCGIDCGMPNPDCRCLRAMLTDRGLTAATSATAPQDKPNAEPCSFCGGQVRGAAHADAGTLDKPSACTALDCAARREQGSAQAIAPRHAPLAPTRPASGLWRTILRAVLGERS</sequence>
<dbReference type="EMBL" id="JAPDFL010000001">
    <property type="protein sequence ID" value="MCW1934563.1"/>
    <property type="molecule type" value="Genomic_DNA"/>
</dbReference>
<keyword evidence="3" id="KW-1185">Reference proteome</keyword>
<accession>A0ABT3H477</accession>
<gene>
    <name evidence="2" type="ORF">OKW52_20470</name>
</gene>
<dbReference type="Proteomes" id="UP001208938">
    <property type="component" value="Unassembled WGS sequence"/>
</dbReference>
<evidence type="ECO:0000256" key="1">
    <source>
        <dbReference type="SAM" id="MobiDB-lite"/>
    </source>
</evidence>
<reference evidence="2 3" key="1">
    <citation type="submission" date="2022-10" db="EMBL/GenBank/DDBJ databases">
        <title>Pararhodobacter sp. nov., isolated from marine algae.</title>
        <authorList>
            <person name="Choi B.J."/>
            <person name="Kim J.M."/>
            <person name="Lee J.K."/>
            <person name="Choi D.G."/>
            <person name="Jeon C.O."/>
        </authorList>
    </citation>
    <scope>NUCLEOTIDE SEQUENCE [LARGE SCALE GENOMIC DNA]</scope>
    <source>
        <strain evidence="2 3">ZQ420</strain>
    </source>
</reference>
<evidence type="ECO:0000313" key="3">
    <source>
        <dbReference type="Proteomes" id="UP001208938"/>
    </source>
</evidence>
<dbReference type="RefSeq" id="WP_264507347.1">
    <property type="nucleotide sequence ID" value="NZ_JAPDFL010000001.1"/>
</dbReference>
<name>A0ABT3H477_9RHOB</name>
<comment type="caution">
    <text evidence="2">The sequence shown here is derived from an EMBL/GenBank/DDBJ whole genome shotgun (WGS) entry which is preliminary data.</text>
</comment>
<organism evidence="2 3">
    <name type="scientific">Pararhodobacter zhoushanensis</name>
    <dbReference type="NCBI Taxonomy" id="2479545"/>
    <lineage>
        <taxon>Bacteria</taxon>
        <taxon>Pseudomonadati</taxon>
        <taxon>Pseudomonadota</taxon>
        <taxon>Alphaproteobacteria</taxon>
        <taxon>Rhodobacterales</taxon>
        <taxon>Paracoccaceae</taxon>
        <taxon>Pararhodobacter</taxon>
    </lineage>
</organism>
<proteinExistence type="predicted"/>
<evidence type="ECO:0000313" key="2">
    <source>
        <dbReference type="EMBL" id="MCW1934563.1"/>
    </source>
</evidence>
<feature type="region of interest" description="Disordered" evidence="1">
    <location>
        <begin position="1"/>
        <end position="21"/>
    </location>
</feature>